<dbReference type="InterPro" id="IPR010385">
    <property type="entry name" value="DUF982"/>
</dbReference>
<protein>
    <submittedName>
        <fullName evidence="1">DUF982 domain-containing protein</fullName>
    </submittedName>
</protein>
<dbReference type="RefSeq" id="WP_220336179.1">
    <property type="nucleotide sequence ID" value="NZ_JAEUAK010000008.1"/>
</dbReference>
<dbReference type="EMBL" id="JAEUAK010000008">
    <property type="protein sequence ID" value="MBW9054834.1"/>
    <property type="molecule type" value="Genomic_DNA"/>
</dbReference>
<accession>A0ABS7H0E2</accession>
<dbReference type="Pfam" id="PF06169">
    <property type="entry name" value="DUF982"/>
    <property type="match status" value="1"/>
</dbReference>
<organism evidence="1 2">
    <name type="scientific">Rhizobium mesosinicum</name>
    <dbReference type="NCBI Taxonomy" id="335017"/>
    <lineage>
        <taxon>Bacteria</taxon>
        <taxon>Pseudomonadati</taxon>
        <taxon>Pseudomonadota</taxon>
        <taxon>Alphaproteobacteria</taxon>
        <taxon>Hyphomicrobiales</taxon>
        <taxon>Rhizobiaceae</taxon>
        <taxon>Rhizobium/Agrobacterium group</taxon>
        <taxon>Rhizobium</taxon>
    </lineage>
</organism>
<evidence type="ECO:0000313" key="1">
    <source>
        <dbReference type="EMBL" id="MBW9054834.1"/>
    </source>
</evidence>
<dbReference type="Gene3D" id="6.10.250.730">
    <property type="match status" value="1"/>
</dbReference>
<keyword evidence="2" id="KW-1185">Reference proteome</keyword>
<gene>
    <name evidence="1" type="ORF">JNB85_20735</name>
</gene>
<comment type="caution">
    <text evidence="1">The sequence shown here is derived from an EMBL/GenBank/DDBJ whole genome shotgun (WGS) entry which is preliminary data.</text>
</comment>
<proteinExistence type="predicted"/>
<name>A0ABS7H0E2_9HYPH</name>
<dbReference type="Proteomes" id="UP000717752">
    <property type="component" value="Unassembled WGS sequence"/>
</dbReference>
<reference evidence="1 2" key="1">
    <citation type="journal article" date="2021" name="MBio">
        <title>Poor Competitiveness of Bradyrhizobium in Pigeon Pea Root Colonization in Indian Soils.</title>
        <authorList>
            <person name="Chalasani D."/>
            <person name="Basu A."/>
            <person name="Pullabhotla S.V.S.R.N."/>
            <person name="Jorrin B."/>
            <person name="Neal A.L."/>
            <person name="Poole P.S."/>
            <person name="Podile A.R."/>
            <person name="Tkacz A."/>
        </authorList>
    </citation>
    <scope>NUCLEOTIDE SEQUENCE [LARGE SCALE GENOMIC DNA]</scope>
    <source>
        <strain evidence="1 2">HU56</strain>
    </source>
</reference>
<evidence type="ECO:0000313" key="2">
    <source>
        <dbReference type="Proteomes" id="UP000717752"/>
    </source>
</evidence>
<sequence>MGKRRWETPVMVVCRRSGQMLLVATTEEALNMLLTAWPVSTGKAFFQALQACADVDSGLRTPHEARDCFIAAAREAGIPIEAALTG</sequence>